<accession>A0A4R1LFQ1</accession>
<dbReference type="RefSeq" id="WP_243648010.1">
    <property type="nucleotide sequence ID" value="NZ_SMGK01000001.1"/>
</dbReference>
<keyword evidence="2" id="KW-0378">Hydrolase</keyword>
<keyword evidence="3" id="KW-1185">Reference proteome</keyword>
<reference evidence="2 3" key="1">
    <citation type="submission" date="2019-03" db="EMBL/GenBank/DDBJ databases">
        <title>Genomic Encyclopedia of Type Strains, Phase IV (KMG-IV): sequencing the most valuable type-strain genomes for metagenomic binning, comparative biology and taxonomic classification.</title>
        <authorList>
            <person name="Goeker M."/>
        </authorList>
    </citation>
    <scope>NUCLEOTIDE SEQUENCE [LARGE SCALE GENOMIC DNA]</scope>
    <source>
        <strain evidence="2 3">DSM 103428</strain>
    </source>
</reference>
<dbReference type="AlphaFoldDB" id="A0A4R1LFQ1"/>
<dbReference type="PANTHER" id="PTHR47786">
    <property type="entry name" value="ALPHA-1,4-GLUCAN:MALTOSE-1-PHOSPHATE MALTOSYLTRANSFERASE"/>
    <property type="match status" value="1"/>
</dbReference>
<protein>
    <submittedName>
        <fullName evidence="2">Glycosidase</fullName>
    </submittedName>
</protein>
<dbReference type="GO" id="GO:0005975">
    <property type="term" value="P:carbohydrate metabolic process"/>
    <property type="evidence" value="ECO:0007669"/>
    <property type="project" value="InterPro"/>
</dbReference>
<dbReference type="Proteomes" id="UP000295210">
    <property type="component" value="Unassembled WGS sequence"/>
</dbReference>
<dbReference type="PANTHER" id="PTHR47786:SF2">
    <property type="entry name" value="GLYCOSYL HYDROLASE FAMILY 13 CATALYTIC DOMAIN-CONTAINING PROTEIN"/>
    <property type="match status" value="1"/>
</dbReference>
<dbReference type="InterPro" id="IPR006047">
    <property type="entry name" value="GH13_cat_dom"/>
</dbReference>
<evidence type="ECO:0000259" key="1">
    <source>
        <dbReference type="SMART" id="SM00642"/>
    </source>
</evidence>
<sequence length="1185" mass="133887">MMEFHILREARDRYELKDILFSFSGNAIFANLAGSRQLAHQMNLVRGADQDPTRVVHPGSLYAMGLIDEATHAMFAYYRQNIDPDVITDALDWFGRIAGDQSLNELLLNFVKAFPSSDVFRGEIEPEEWLLGETDGITHGAAAMEELLLLWLANQNTAFAPFKELFDDEPLAAMPVYEQITQGFDDYFATKPTIGQSKQSLLATLRAPALASPQSLSGQLEYIKQNWPAELGDMLRSILLASDILREEEVAIWMRFNPPTEETKQRRRKIAEAGLNDPHSEVPQFTTSQHEYERFSPDQEWMPNTVMIAKSTYVWLAQLSRQYGRSITTLNDIPDEELDTLASRGMNALWLIGVWERSHASKTIKRLCGNQDAVASAYSLYDYSIAADIGGDEAYRNLRERASIRNIRLASDMVPNHMGIDSSWVINHPDWFLSRRDCPYPAYQFNGPDLSSDGRVEIKIEDHYYEQSDAAVVFRRRDKWTDDTLYIYHGNDGTSFPWNDTAQLNYLSATVREQVIQTILHVARMFPIIRFDAAMTLAKRHIQRLWFPAPGSGGAIPSRAEHSMTTAEFDAAIPQEFWREVVDRVAHEVPGTLLLAEAFWLMEGYFVRTLGMHRVYNSAFMNMMRDEENAKYRSVLKNTLEFDPGIMKRYVNFMSNPDERTAIDQFGTGDKFFGVSTMMATLPGLPMFGHGQVEGFTEKYGMEYQRPRMQEDATQWLVDRHQREIAPLLHNRALFAESDNFLMYDFWRPDGTVDENVFAYSNRRGNDRALVIYHNRFASTSGTIHHSAAYQDKVAGILRQRSLAEGLGFSADEELFVAFRDSSTGLEYLRHSGELIDQGLRFDLHAYEYHAFLAWRELRSDSSAPWGKLHQHLGGAGVNSLDDALANLELAPVHDVLHSLLDPALMSQWAEDAKKVNLTSQEPAPKGTAQKIAALSAAFGAKGMEMLDSEPATLAAVHADLSNQIARMLDLTHNIGQLADGTEWPTEAQKVLPVINPHNSNLASWACAAAFIAISALEAELQSRASETTPIEAFERLRLRHALAKSFDVLGLHGEDSWRAAARVRLLVVAAQATAGGDLYLGIPVNLWREPDLKWLLGMHEFEGLQYFNRELHEQILWWLQLPILTSTSRNSKSKSSNLKMVTNLVSKGIAEAVEAKFCYVEPKSKRDRETLDKSAGNSVDIKIK</sequence>
<keyword evidence="2" id="KW-0326">Glycosidase</keyword>
<proteinExistence type="predicted"/>
<dbReference type="SMART" id="SM00642">
    <property type="entry name" value="Aamy"/>
    <property type="match status" value="1"/>
</dbReference>
<dbReference type="InterPro" id="IPR017853">
    <property type="entry name" value="GH"/>
</dbReference>
<evidence type="ECO:0000313" key="3">
    <source>
        <dbReference type="Proteomes" id="UP000295210"/>
    </source>
</evidence>
<dbReference type="GO" id="GO:0016798">
    <property type="term" value="F:hydrolase activity, acting on glycosyl bonds"/>
    <property type="evidence" value="ECO:0007669"/>
    <property type="project" value="UniProtKB-KW"/>
</dbReference>
<gene>
    <name evidence="2" type="ORF">C7378_0503</name>
</gene>
<dbReference type="Gene3D" id="3.20.20.80">
    <property type="entry name" value="Glycosidases"/>
    <property type="match status" value="2"/>
</dbReference>
<evidence type="ECO:0000313" key="2">
    <source>
        <dbReference type="EMBL" id="TCK75519.1"/>
    </source>
</evidence>
<dbReference type="EMBL" id="SMGK01000001">
    <property type="protein sequence ID" value="TCK75519.1"/>
    <property type="molecule type" value="Genomic_DNA"/>
</dbReference>
<dbReference type="SUPFAM" id="SSF51445">
    <property type="entry name" value="(Trans)glycosidases"/>
    <property type="match status" value="1"/>
</dbReference>
<dbReference type="Pfam" id="PF00128">
    <property type="entry name" value="Alpha-amylase"/>
    <property type="match status" value="1"/>
</dbReference>
<name>A0A4R1LFQ1_9BACT</name>
<feature type="domain" description="Glycosyl hydrolase family 13 catalytic" evidence="1">
    <location>
        <begin position="311"/>
        <end position="732"/>
    </location>
</feature>
<comment type="caution">
    <text evidence="2">The sequence shown here is derived from an EMBL/GenBank/DDBJ whole genome shotgun (WGS) entry which is preliminary data.</text>
</comment>
<organism evidence="2 3">
    <name type="scientific">Acidipila rosea</name>
    <dbReference type="NCBI Taxonomy" id="768535"/>
    <lineage>
        <taxon>Bacteria</taxon>
        <taxon>Pseudomonadati</taxon>
        <taxon>Acidobacteriota</taxon>
        <taxon>Terriglobia</taxon>
        <taxon>Terriglobales</taxon>
        <taxon>Acidobacteriaceae</taxon>
        <taxon>Acidipila</taxon>
    </lineage>
</organism>